<feature type="transmembrane region" description="Helical" evidence="1">
    <location>
        <begin position="89"/>
        <end position="110"/>
    </location>
</feature>
<organism evidence="4 5">
    <name type="scientific">Sphingobacterium gobiense</name>
    <dbReference type="NCBI Taxonomy" id="1382456"/>
    <lineage>
        <taxon>Bacteria</taxon>
        <taxon>Pseudomonadati</taxon>
        <taxon>Bacteroidota</taxon>
        <taxon>Sphingobacteriia</taxon>
        <taxon>Sphingobacteriales</taxon>
        <taxon>Sphingobacteriaceae</taxon>
        <taxon>Sphingobacterium</taxon>
    </lineage>
</organism>
<feature type="domain" description="FecR protein" evidence="2">
    <location>
        <begin position="180"/>
        <end position="272"/>
    </location>
</feature>
<evidence type="ECO:0000313" key="4">
    <source>
        <dbReference type="EMBL" id="PRD52608.1"/>
    </source>
</evidence>
<dbReference type="AlphaFoldDB" id="A0A2S9JHX3"/>
<protein>
    <submittedName>
        <fullName evidence="4">Uncharacterized protein</fullName>
    </submittedName>
</protein>
<keyword evidence="1" id="KW-0472">Membrane</keyword>
<dbReference type="InterPro" id="IPR006860">
    <property type="entry name" value="FecR"/>
</dbReference>
<dbReference type="PANTHER" id="PTHR30273">
    <property type="entry name" value="PERIPLASMIC SIGNAL SENSOR AND SIGMA FACTOR ACTIVATOR FECR-RELATED"/>
    <property type="match status" value="1"/>
</dbReference>
<reference evidence="4 5" key="1">
    <citation type="submission" date="2018-02" db="EMBL/GenBank/DDBJ databases">
        <title>The draft genome of Sphingobacterium gobiense H7.</title>
        <authorList>
            <person name="Li L."/>
            <person name="Liu L."/>
            <person name="Zhang X."/>
            <person name="Wang T."/>
            <person name="Liang L."/>
        </authorList>
    </citation>
    <scope>NUCLEOTIDE SEQUENCE [LARGE SCALE GENOMIC DNA]</scope>
    <source>
        <strain evidence="4 5">ACCC 05757</strain>
    </source>
</reference>
<keyword evidence="1" id="KW-1133">Transmembrane helix</keyword>
<sequence length="390" mass="43601">MALDKNDKIYTLLCAFINDQLERSQLEELFALIEEVDEEQLHIAIRNILDEEHTPENLDFIQERVELLQEDILSKIIPEQTRTPQRKLFNIRLAIGIAAMLAVVFTITYLSQRRENLSPAADRGIASTIMPGGNRATITVNGQDFELDTDQGELVLGADSLFYGDGQLLTTTGAQQSVQVKTPLGGQYQLMLADGSQVWLNAGSELTYNTGFGTDNRALRLEGEAYFDVVKNPDLPFTVEINGQQVEVLGTAFNISAYTEEPMVKTTLQRGSLAVANDSQKLILKPNQQAILDKDAQKIATRDVNAASIVAWKDGIFDFHGMDVEECMRVIARWYQLDIVYEEKVPSVLLGGKMSRGVRLSTFLEFLEANFDIHGEVTTDRKLIITKHSK</sequence>
<dbReference type="RefSeq" id="WP_105727124.1">
    <property type="nucleotide sequence ID" value="NZ_PVBS01000003.1"/>
</dbReference>
<evidence type="ECO:0000256" key="1">
    <source>
        <dbReference type="SAM" id="Phobius"/>
    </source>
</evidence>
<evidence type="ECO:0000259" key="2">
    <source>
        <dbReference type="Pfam" id="PF04773"/>
    </source>
</evidence>
<name>A0A2S9JHX3_9SPHI</name>
<dbReference type="Pfam" id="PF04773">
    <property type="entry name" value="FecR"/>
    <property type="match status" value="1"/>
</dbReference>
<keyword evidence="5" id="KW-1185">Reference proteome</keyword>
<evidence type="ECO:0000259" key="3">
    <source>
        <dbReference type="Pfam" id="PF16344"/>
    </source>
</evidence>
<dbReference type="InterPro" id="IPR012373">
    <property type="entry name" value="Ferrdict_sens_TM"/>
</dbReference>
<dbReference type="InterPro" id="IPR032508">
    <property type="entry name" value="FecR_C"/>
</dbReference>
<dbReference type="Gene3D" id="2.60.120.1440">
    <property type="match status" value="1"/>
</dbReference>
<dbReference type="Gene3D" id="3.55.50.30">
    <property type="match status" value="1"/>
</dbReference>
<dbReference type="OrthoDB" id="1452822at2"/>
<dbReference type="EMBL" id="PVBS01000003">
    <property type="protein sequence ID" value="PRD52608.1"/>
    <property type="molecule type" value="Genomic_DNA"/>
</dbReference>
<dbReference type="PANTHER" id="PTHR30273:SF2">
    <property type="entry name" value="PROTEIN FECR"/>
    <property type="match status" value="1"/>
</dbReference>
<evidence type="ECO:0000313" key="5">
    <source>
        <dbReference type="Proteomes" id="UP000238642"/>
    </source>
</evidence>
<comment type="caution">
    <text evidence="4">The sequence shown here is derived from an EMBL/GenBank/DDBJ whole genome shotgun (WGS) entry which is preliminary data.</text>
</comment>
<keyword evidence="1" id="KW-0812">Transmembrane</keyword>
<dbReference type="GO" id="GO:0016989">
    <property type="term" value="F:sigma factor antagonist activity"/>
    <property type="evidence" value="ECO:0007669"/>
    <property type="project" value="TreeGrafter"/>
</dbReference>
<gene>
    <name evidence="4" type="ORF">C5749_15365</name>
</gene>
<accession>A0A2S9JHX3</accession>
<dbReference type="Proteomes" id="UP000238642">
    <property type="component" value="Unassembled WGS sequence"/>
</dbReference>
<proteinExistence type="predicted"/>
<dbReference type="Pfam" id="PF16344">
    <property type="entry name" value="FecR_C"/>
    <property type="match status" value="1"/>
</dbReference>
<feature type="domain" description="Protein FecR C-terminal" evidence="3">
    <location>
        <begin position="317"/>
        <end position="384"/>
    </location>
</feature>